<dbReference type="AlphaFoldDB" id="A0A4Y8URF1"/>
<dbReference type="PROSITE" id="PS51257">
    <property type="entry name" value="PROKAR_LIPOPROTEIN"/>
    <property type="match status" value="1"/>
</dbReference>
<reference evidence="1 2" key="1">
    <citation type="submission" date="2019-02" db="EMBL/GenBank/DDBJ databases">
        <title>Draft Genome Sequence of the Prevotella sp. BCRC 81118, Isolated from Human Feces.</title>
        <authorList>
            <person name="Huang C.-H."/>
        </authorList>
    </citation>
    <scope>NUCLEOTIDE SEQUENCE [LARGE SCALE GENOMIC DNA]</scope>
    <source>
        <strain evidence="1 2">BCRC 81118</strain>
    </source>
</reference>
<dbReference type="EMBL" id="SGVY01000070">
    <property type="protein sequence ID" value="TFH70921.1"/>
    <property type="molecule type" value="Genomic_DNA"/>
</dbReference>
<keyword evidence="2" id="KW-1185">Reference proteome</keyword>
<dbReference type="GeneID" id="302996733"/>
<name>A0A4Y8URF1_9BACT</name>
<proteinExistence type="predicted"/>
<dbReference type="OrthoDB" id="9998948at2"/>
<accession>A0A4Y8URF1</accession>
<organism evidence="1 2">
    <name type="scientific">Segatella hominis</name>
    <dbReference type="NCBI Taxonomy" id="2518605"/>
    <lineage>
        <taxon>Bacteria</taxon>
        <taxon>Pseudomonadati</taxon>
        <taxon>Bacteroidota</taxon>
        <taxon>Bacteroidia</taxon>
        <taxon>Bacteroidales</taxon>
        <taxon>Prevotellaceae</taxon>
        <taxon>Segatella</taxon>
    </lineage>
</organism>
<protein>
    <submittedName>
        <fullName evidence="1">Uncharacterized protein</fullName>
    </submittedName>
</protein>
<dbReference type="Proteomes" id="UP000297872">
    <property type="component" value="Unassembled WGS sequence"/>
</dbReference>
<gene>
    <name evidence="1" type="ORF">EXN75_15840</name>
</gene>
<evidence type="ECO:0000313" key="2">
    <source>
        <dbReference type="Proteomes" id="UP000297872"/>
    </source>
</evidence>
<dbReference type="RefSeq" id="WP_134844553.1">
    <property type="nucleotide sequence ID" value="NZ_SGVY01000070.1"/>
</dbReference>
<evidence type="ECO:0000313" key="1">
    <source>
        <dbReference type="EMBL" id="TFH70921.1"/>
    </source>
</evidence>
<comment type="caution">
    <text evidence="1">The sequence shown here is derived from an EMBL/GenBank/DDBJ whole genome shotgun (WGS) entry which is preliminary data.</text>
</comment>
<sequence>MRTRYTLFILGLALLLVASCGKEDISITYFKQMQSTSDNANKEDSLMIPCGFIEYDSVRFSDGSYAVHHLQYAPQNSLTEFFDNKGRTIATIARASECYAQTLVYDYDDEGRLSHLLQYKSEICEGLDSDSASYGRNKDGYLGFRQMIADMVYEHPDTAKYQQTNIEYDNDGDAVKAYMVYGSDSIVAPSGYKLTIAVKPCLSFWQSDLHGGFYIFHVTMEPKRKDLQNYKVCRFADYLPSMESEYRNGRIVQTVWHHDPCIESDDKDLVFIPIITDDLNVYSVTWEDGSKHQRVYKDGLLAYKQEISKYGTALKKETYSYLSDKKVKITFETIDYKTKALKTISTSVMNVPDMEKFREDMNVISGIYRWENYYNK</sequence>